<sequence>MKRPMFLVCCTFILCNFLHAQDLFSYLASYQQVAYYGFADSAGNTKTGGKYNLIMRPVEGICKVWAGQRSGYDYNGIKNGYCFTDGRELVPPQFDRAEDFSDGLALVANGDYSRGYKYGFINKQGLFQIPLKYAKGKSFSQGLAAVSVDDKQWQYIDKGGAVKIAGPFLDAEMFSEGLACVSIPYDMGNGVKSFKRGYIDLTGNMVIEPEYIHGTAFKDGFAIVTVSGTASNAYRSYQILIDRKGKHITSQDFVSIQPGYEGVWAVKTRGTAGLNKEKDEWGIIDNKGTLYPPRFPQQPMVREGLIAFEKDSLWGFMDKQGKTVIKPVYKRANGFMEGLAVYKHLTNYGVLLIRKVKW</sequence>
<keyword evidence="1" id="KW-0732">Signal</keyword>
<protein>
    <submittedName>
        <fullName evidence="2">WG repeat-containing protein</fullName>
    </submittedName>
</protein>
<dbReference type="Proteomes" id="UP001165367">
    <property type="component" value="Unassembled WGS sequence"/>
</dbReference>
<evidence type="ECO:0000256" key="1">
    <source>
        <dbReference type="SAM" id="SignalP"/>
    </source>
</evidence>
<accession>A0ABS9KRB3</accession>
<gene>
    <name evidence="2" type="ORF">LZZ85_11235</name>
</gene>
<reference evidence="2" key="1">
    <citation type="submission" date="2022-01" db="EMBL/GenBank/DDBJ databases">
        <authorList>
            <person name="Jo J.-H."/>
            <person name="Im W.-T."/>
        </authorList>
    </citation>
    <scope>NUCLEOTIDE SEQUENCE</scope>
    <source>
        <strain evidence="2">NA20</strain>
    </source>
</reference>
<dbReference type="EMBL" id="JAKLTR010000006">
    <property type="protein sequence ID" value="MCG2614861.1"/>
    <property type="molecule type" value="Genomic_DNA"/>
</dbReference>
<feature type="signal peptide" evidence="1">
    <location>
        <begin position="1"/>
        <end position="20"/>
    </location>
</feature>
<dbReference type="RefSeq" id="WP_237871671.1">
    <property type="nucleotide sequence ID" value="NZ_JAKLTR010000006.1"/>
</dbReference>
<name>A0ABS9KRB3_9BACT</name>
<keyword evidence="3" id="KW-1185">Reference proteome</keyword>
<feature type="chain" id="PRO_5046899553" evidence="1">
    <location>
        <begin position="21"/>
        <end position="358"/>
    </location>
</feature>
<dbReference type="InterPro" id="IPR032774">
    <property type="entry name" value="WG_beta_rep"/>
</dbReference>
<evidence type="ECO:0000313" key="2">
    <source>
        <dbReference type="EMBL" id="MCG2614861.1"/>
    </source>
</evidence>
<dbReference type="PANTHER" id="PTHR37841:SF1">
    <property type="entry name" value="DUF3298 DOMAIN-CONTAINING PROTEIN"/>
    <property type="match status" value="1"/>
</dbReference>
<proteinExistence type="predicted"/>
<dbReference type="PANTHER" id="PTHR37841">
    <property type="entry name" value="GLR2918 PROTEIN"/>
    <property type="match status" value="1"/>
</dbReference>
<comment type="caution">
    <text evidence="2">The sequence shown here is derived from an EMBL/GenBank/DDBJ whole genome shotgun (WGS) entry which is preliminary data.</text>
</comment>
<organism evidence="2 3">
    <name type="scientific">Terrimonas ginsenosidimutans</name>
    <dbReference type="NCBI Taxonomy" id="2908004"/>
    <lineage>
        <taxon>Bacteria</taxon>
        <taxon>Pseudomonadati</taxon>
        <taxon>Bacteroidota</taxon>
        <taxon>Chitinophagia</taxon>
        <taxon>Chitinophagales</taxon>
        <taxon>Chitinophagaceae</taxon>
        <taxon>Terrimonas</taxon>
    </lineage>
</organism>
<evidence type="ECO:0000313" key="3">
    <source>
        <dbReference type="Proteomes" id="UP001165367"/>
    </source>
</evidence>
<dbReference type="Pfam" id="PF14903">
    <property type="entry name" value="WG_beta_rep"/>
    <property type="match status" value="4"/>
</dbReference>